<dbReference type="InterPro" id="IPR019080">
    <property type="entry name" value="YqaJ_viral_recombinase"/>
</dbReference>
<dbReference type="EMBL" id="JABSTU010000008">
    <property type="protein sequence ID" value="KAH8022718.1"/>
    <property type="molecule type" value="Genomic_DNA"/>
</dbReference>
<dbReference type="PANTHER" id="PTHR46609:SF6">
    <property type="entry name" value="EXONUCLEASE, PHAGE-TYPE_RECB, C-TERMINAL DOMAIN-CONTAINING PROTEIN-RELATED"/>
    <property type="match status" value="1"/>
</dbReference>
<organism evidence="2 3">
    <name type="scientific">Rhipicephalus microplus</name>
    <name type="common">Cattle tick</name>
    <name type="synonym">Boophilus microplus</name>
    <dbReference type="NCBI Taxonomy" id="6941"/>
    <lineage>
        <taxon>Eukaryota</taxon>
        <taxon>Metazoa</taxon>
        <taxon>Ecdysozoa</taxon>
        <taxon>Arthropoda</taxon>
        <taxon>Chelicerata</taxon>
        <taxon>Arachnida</taxon>
        <taxon>Acari</taxon>
        <taxon>Parasitiformes</taxon>
        <taxon>Ixodida</taxon>
        <taxon>Ixodoidea</taxon>
        <taxon>Ixodidae</taxon>
        <taxon>Rhipicephalinae</taxon>
        <taxon>Rhipicephalus</taxon>
        <taxon>Boophilus</taxon>
    </lineage>
</organism>
<accession>A0A9J6DLA2</accession>
<keyword evidence="3" id="KW-1185">Reference proteome</keyword>
<reference evidence="2" key="2">
    <citation type="submission" date="2021-09" db="EMBL/GenBank/DDBJ databases">
        <authorList>
            <person name="Jia N."/>
            <person name="Wang J."/>
            <person name="Shi W."/>
            <person name="Du L."/>
            <person name="Sun Y."/>
            <person name="Zhan W."/>
            <person name="Jiang J."/>
            <person name="Wang Q."/>
            <person name="Zhang B."/>
            <person name="Ji P."/>
            <person name="Sakyi L.B."/>
            <person name="Cui X."/>
            <person name="Yuan T."/>
            <person name="Jiang B."/>
            <person name="Yang W."/>
            <person name="Lam T.T.-Y."/>
            <person name="Chang Q."/>
            <person name="Ding S."/>
            <person name="Wang X."/>
            <person name="Zhu J."/>
            <person name="Ruan X."/>
            <person name="Zhao L."/>
            <person name="Wei J."/>
            <person name="Que T."/>
            <person name="Du C."/>
            <person name="Cheng J."/>
            <person name="Dai P."/>
            <person name="Han X."/>
            <person name="Huang E."/>
            <person name="Gao Y."/>
            <person name="Liu J."/>
            <person name="Shao H."/>
            <person name="Ye R."/>
            <person name="Li L."/>
            <person name="Wei W."/>
            <person name="Wang X."/>
            <person name="Wang C."/>
            <person name="Huo Q."/>
            <person name="Li W."/>
            <person name="Guo W."/>
            <person name="Chen H."/>
            <person name="Chen S."/>
            <person name="Zhou L."/>
            <person name="Zhou L."/>
            <person name="Ni X."/>
            <person name="Tian J."/>
            <person name="Zhou Y."/>
            <person name="Sheng Y."/>
            <person name="Liu T."/>
            <person name="Pan Y."/>
            <person name="Xia L."/>
            <person name="Li J."/>
            <person name="Zhao F."/>
            <person name="Cao W."/>
        </authorList>
    </citation>
    <scope>NUCLEOTIDE SEQUENCE</scope>
    <source>
        <strain evidence="2">Rmic-2018</strain>
        <tissue evidence="2">Larvae</tissue>
    </source>
</reference>
<dbReference type="CDD" id="cd22343">
    <property type="entry name" value="PDDEXK_lambda_exonuclease-like"/>
    <property type="match status" value="1"/>
</dbReference>
<dbReference type="SUPFAM" id="SSF52980">
    <property type="entry name" value="Restriction endonuclease-like"/>
    <property type="match status" value="1"/>
</dbReference>
<sequence length="235" mass="26416">MLTRDVKNAFARGLSLTPRQPYKETKYGLAPASSPLSYQQALLPHGHSAQLSGIEPVSLALTQQVPTPDLFKDVEPWLLAAHPTKYEILEKVRTTLESSLALGRDTRQQSHSTTWQQERALRLTASNFGVALARQQWFIKSLQAITASRDISRSAPIRYGISNEPMAAKRYEEVLHNMGHDVIVSHCGLLVNPSFPWLRVSPDRLVYDPTEGSYKVLEIGVLVWGARKKRHQKLI</sequence>
<dbReference type="InterPro" id="IPR011604">
    <property type="entry name" value="PDDEXK-like_dom_sf"/>
</dbReference>
<protein>
    <recommendedName>
        <fullName evidence="1">YqaJ viral recombinase domain-containing protein</fullName>
    </recommendedName>
</protein>
<reference evidence="2" key="1">
    <citation type="journal article" date="2020" name="Cell">
        <title>Large-Scale Comparative Analyses of Tick Genomes Elucidate Their Genetic Diversity and Vector Capacities.</title>
        <authorList>
            <consortium name="Tick Genome and Microbiome Consortium (TIGMIC)"/>
            <person name="Jia N."/>
            <person name="Wang J."/>
            <person name="Shi W."/>
            <person name="Du L."/>
            <person name="Sun Y."/>
            <person name="Zhan W."/>
            <person name="Jiang J.F."/>
            <person name="Wang Q."/>
            <person name="Zhang B."/>
            <person name="Ji P."/>
            <person name="Bell-Sakyi L."/>
            <person name="Cui X.M."/>
            <person name="Yuan T.T."/>
            <person name="Jiang B.G."/>
            <person name="Yang W.F."/>
            <person name="Lam T.T."/>
            <person name="Chang Q.C."/>
            <person name="Ding S.J."/>
            <person name="Wang X.J."/>
            <person name="Zhu J.G."/>
            <person name="Ruan X.D."/>
            <person name="Zhao L."/>
            <person name="Wei J.T."/>
            <person name="Ye R.Z."/>
            <person name="Que T.C."/>
            <person name="Du C.H."/>
            <person name="Zhou Y.H."/>
            <person name="Cheng J.X."/>
            <person name="Dai P.F."/>
            <person name="Guo W.B."/>
            <person name="Han X.H."/>
            <person name="Huang E.J."/>
            <person name="Li L.F."/>
            <person name="Wei W."/>
            <person name="Gao Y.C."/>
            <person name="Liu J.Z."/>
            <person name="Shao H.Z."/>
            <person name="Wang X."/>
            <person name="Wang C.C."/>
            <person name="Yang T.C."/>
            <person name="Huo Q.B."/>
            <person name="Li W."/>
            <person name="Chen H.Y."/>
            <person name="Chen S.E."/>
            <person name="Zhou L.G."/>
            <person name="Ni X.B."/>
            <person name="Tian J.H."/>
            <person name="Sheng Y."/>
            <person name="Liu T."/>
            <person name="Pan Y.S."/>
            <person name="Xia L.Y."/>
            <person name="Li J."/>
            <person name="Zhao F."/>
            <person name="Cao W.C."/>
        </authorList>
    </citation>
    <scope>NUCLEOTIDE SEQUENCE</scope>
    <source>
        <strain evidence="2">Rmic-2018</strain>
    </source>
</reference>
<comment type="caution">
    <text evidence="2">The sequence shown here is derived from an EMBL/GenBank/DDBJ whole genome shotgun (WGS) entry which is preliminary data.</text>
</comment>
<dbReference type="Proteomes" id="UP000821866">
    <property type="component" value="Chromosome 6"/>
</dbReference>
<feature type="domain" description="YqaJ viral recombinase" evidence="1">
    <location>
        <begin position="115"/>
        <end position="219"/>
    </location>
</feature>
<name>A0A9J6DLA2_RHIMP</name>
<dbReference type="InterPro" id="IPR011335">
    <property type="entry name" value="Restrct_endonuc-II-like"/>
</dbReference>
<evidence type="ECO:0000313" key="2">
    <source>
        <dbReference type="EMBL" id="KAH8022718.1"/>
    </source>
</evidence>
<dbReference type="AlphaFoldDB" id="A0A9J6DLA2"/>
<dbReference type="GO" id="GO:0006281">
    <property type="term" value="P:DNA repair"/>
    <property type="evidence" value="ECO:0007669"/>
    <property type="project" value="UniProtKB-ARBA"/>
</dbReference>
<dbReference type="Gene3D" id="3.90.320.10">
    <property type="match status" value="1"/>
</dbReference>
<proteinExistence type="predicted"/>
<evidence type="ECO:0000259" key="1">
    <source>
        <dbReference type="Pfam" id="PF09588"/>
    </source>
</evidence>
<dbReference type="InterPro" id="IPR051703">
    <property type="entry name" value="NF-kappa-B_Signaling_Reg"/>
</dbReference>
<dbReference type="Pfam" id="PF09588">
    <property type="entry name" value="YqaJ"/>
    <property type="match status" value="1"/>
</dbReference>
<dbReference type="PANTHER" id="PTHR46609">
    <property type="entry name" value="EXONUCLEASE, PHAGE-TYPE/RECB, C-TERMINAL DOMAIN-CONTAINING PROTEIN"/>
    <property type="match status" value="1"/>
</dbReference>
<dbReference type="VEuPathDB" id="VectorBase:LOC119159810"/>
<evidence type="ECO:0000313" key="3">
    <source>
        <dbReference type="Proteomes" id="UP000821866"/>
    </source>
</evidence>
<gene>
    <name evidence="2" type="ORF">HPB51_001981</name>
</gene>